<dbReference type="InterPro" id="IPR053952">
    <property type="entry name" value="K_trans_C"/>
</dbReference>
<protein>
    <recommendedName>
        <fullName evidence="12">Probable potassium transport system protein Kup</fullName>
    </recommendedName>
</protein>
<accession>A0AB73IE84</accession>
<feature type="transmembrane region" description="Helical" evidence="12">
    <location>
        <begin position="290"/>
        <end position="319"/>
    </location>
</feature>
<evidence type="ECO:0000256" key="11">
    <source>
        <dbReference type="ARBA" id="ARBA00023136"/>
    </source>
</evidence>
<evidence type="ECO:0000256" key="4">
    <source>
        <dbReference type="ARBA" id="ARBA00022475"/>
    </source>
</evidence>
<evidence type="ECO:0000256" key="6">
    <source>
        <dbReference type="ARBA" id="ARBA00022692"/>
    </source>
</evidence>
<dbReference type="GO" id="GO:0015293">
    <property type="term" value="F:symporter activity"/>
    <property type="evidence" value="ECO:0007669"/>
    <property type="project" value="UniProtKB-UniRule"/>
</dbReference>
<name>A0AB73IE84_9BURK</name>
<feature type="transmembrane region" description="Helical" evidence="12">
    <location>
        <begin position="367"/>
        <end position="389"/>
    </location>
</feature>
<evidence type="ECO:0000256" key="1">
    <source>
        <dbReference type="ARBA" id="ARBA00004141"/>
    </source>
</evidence>
<dbReference type="AlphaFoldDB" id="A0AB73IE84"/>
<feature type="domain" description="K+ potassium transporter C-terminal" evidence="14">
    <location>
        <begin position="477"/>
        <end position="625"/>
    </location>
</feature>
<evidence type="ECO:0000256" key="9">
    <source>
        <dbReference type="ARBA" id="ARBA00022989"/>
    </source>
</evidence>
<feature type="transmembrane region" description="Helical" evidence="12">
    <location>
        <begin position="248"/>
        <end position="270"/>
    </location>
</feature>
<dbReference type="Pfam" id="PF02705">
    <property type="entry name" value="K_trans"/>
    <property type="match status" value="1"/>
</dbReference>
<feature type="transmembrane region" description="Helical" evidence="12">
    <location>
        <begin position="422"/>
        <end position="443"/>
    </location>
</feature>
<dbReference type="Pfam" id="PF22776">
    <property type="entry name" value="K_trans_C"/>
    <property type="match status" value="1"/>
</dbReference>
<sequence>MTTDSNKNSMAALTLAAIGIVYGDIGTSPLYTMKEVFAKHHGLSPVPVNVLGVVSLILWGLIIVISLKYVTLVLRADNRGEGGIMAMTALALSSVTQESRWYYPVMLLGMVGAGLFFGDGVITPAISVLSAIEGLEVAAPALKPYVIPVTLAVLVALYLLQRRGTAGIGKWFGPIVLVWFITLAAMGVANIAKNPFILIAFNPLHALGFLIHNGWLAFVALGAVVLALTGAEALYADMGHFGKKTVRLAWFSIVAPALALNYLGQGALLLSNPAAVSNPFFLQLGPWSVYPLVVLSTMATVIASQATISGAFSVTQQAIALGFLPRMRIRQTSESHKGQIYIPLVNWLQLTAVILAVVGFGSSSNLASAYGIAATATMLTTTLLTFFVVRFGWKFPLLLSVAATGFFLTIDVALFSSTSLKIISGGWFTLTISALMVMLMLTWRRGRELVFQSLQRQLIPLDDFLQSLFINPPLRVPGTAVFFRAEGDGVPHALLHNLLHNQVLHERTIFLTVYATDIPRVPDRERIKVVPHGHNCYQVNVYYGFSDERDIPRALQEGRHAGLSIDPMQTSFFIARQTVLATPKAGMALWREALYSAMSRNARDAADYFKIPPNRVIELGAQVEI</sequence>
<dbReference type="InterPro" id="IPR003855">
    <property type="entry name" value="K+_transporter"/>
</dbReference>
<comment type="function">
    <text evidence="12">Transport of potassium into the cell. Likely operates as a K(+):H(+) symporter.</text>
</comment>
<comment type="subcellular location">
    <subcellularLocation>
        <location evidence="12">Cell membrane</location>
        <topology evidence="12">Multi-pass membrane protein</topology>
    </subcellularLocation>
    <subcellularLocation>
        <location evidence="1">Membrane</location>
        <topology evidence="1">Multi-pass membrane protein</topology>
    </subcellularLocation>
</comment>
<feature type="transmembrane region" description="Helical" evidence="12">
    <location>
        <begin position="212"/>
        <end position="236"/>
    </location>
</feature>
<evidence type="ECO:0000256" key="10">
    <source>
        <dbReference type="ARBA" id="ARBA00023065"/>
    </source>
</evidence>
<keyword evidence="11 12" id="KW-0472">Membrane</keyword>
<feature type="transmembrane region" description="Helical" evidence="12">
    <location>
        <begin position="101"/>
        <end position="122"/>
    </location>
</feature>
<keyword evidence="6 12" id="KW-0812">Transmembrane</keyword>
<feature type="transmembrane region" description="Helical" evidence="12">
    <location>
        <begin position="340"/>
        <end position="361"/>
    </location>
</feature>
<evidence type="ECO:0000256" key="3">
    <source>
        <dbReference type="ARBA" id="ARBA00022448"/>
    </source>
</evidence>
<feature type="transmembrane region" description="Helical" evidence="12">
    <location>
        <begin position="172"/>
        <end position="192"/>
    </location>
</feature>
<keyword evidence="5 12" id="KW-0633">Potassium transport</keyword>
<keyword evidence="7 12" id="KW-0769">Symport</keyword>
<comment type="catalytic activity">
    <reaction evidence="12">
        <text>K(+)(in) + H(+)(in) = K(+)(out) + H(+)(out)</text>
        <dbReference type="Rhea" id="RHEA:28490"/>
        <dbReference type="ChEBI" id="CHEBI:15378"/>
        <dbReference type="ChEBI" id="CHEBI:29103"/>
    </reaction>
</comment>
<evidence type="ECO:0000259" key="14">
    <source>
        <dbReference type="Pfam" id="PF22776"/>
    </source>
</evidence>
<gene>
    <name evidence="12" type="primary">kup</name>
    <name evidence="15" type="ORF">J2793_001965</name>
</gene>
<dbReference type="RefSeq" id="WP_392393256.1">
    <property type="nucleotide sequence ID" value="NZ_JAURTK010000002.1"/>
</dbReference>
<dbReference type="EMBL" id="JAURTK010000002">
    <property type="protein sequence ID" value="MDP9646532.1"/>
    <property type="molecule type" value="Genomic_DNA"/>
</dbReference>
<evidence type="ECO:0000256" key="12">
    <source>
        <dbReference type="HAMAP-Rule" id="MF_01522"/>
    </source>
</evidence>
<keyword evidence="10 12" id="KW-0406">Ion transport</keyword>
<dbReference type="GO" id="GO:0015079">
    <property type="term" value="F:potassium ion transmembrane transporter activity"/>
    <property type="evidence" value="ECO:0007669"/>
    <property type="project" value="UniProtKB-UniRule"/>
</dbReference>
<keyword evidence="8 12" id="KW-0630">Potassium</keyword>
<dbReference type="PANTHER" id="PTHR30540:SF79">
    <property type="entry name" value="LOW AFFINITY POTASSIUM TRANSPORT SYSTEM PROTEIN KUP"/>
    <property type="match status" value="1"/>
</dbReference>
<keyword evidence="4 12" id="KW-1003">Cell membrane</keyword>
<evidence type="ECO:0000256" key="2">
    <source>
        <dbReference type="ARBA" id="ARBA00007019"/>
    </source>
</evidence>
<proteinExistence type="inferred from homology"/>
<evidence type="ECO:0000313" key="16">
    <source>
        <dbReference type="Proteomes" id="UP001229486"/>
    </source>
</evidence>
<feature type="transmembrane region" description="Helical" evidence="12">
    <location>
        <begin position="396"/>
        <end position="416"/>
    </location>
</feature>
<evidence type="ECO:0000256" key="8">
    <source>
        <dbReference type="ARBA" id="ARBA00022958"/>
    </source>
</evidence>
<comment type="similarity">
    <text evidence="2 12">Belongs to the HAK/KUP transporter (TC 2.A.72) family.</text>
</comment>
<reference evidence="15" key="1">
    <citation type="submission" date="2023-07" db="EMBL/GenBank/DDBJ databases">
        <title>Sorghum-associated microbial communities from plants grown in Nebraska, USA.</title>
        <authorList>
            <person name="Schachtman D."/>
        </authorList>
    </citation>
    <scope>NUCLEOTIDE SEQUENCE</scope>
    <source>
        <strain evidence="15">DS1061</strain>
    </source>
</reference>
<dbReference type="GO" id="GO:0005886">
    <property type="term" value="C:plasma membrane"/>
    <property type="evidence" value="ECO:0007669"/>
    <property type="project" value="UniProtKB-SubCell"/>
</dbReference>
<evidence type="ECO:0000256" key="5">
    <source>
        <dbReference type="ARBA" id="ARBA00022538"/>
    </source>
</evidence>
<evidence type="ECO:0000313" key="15">
    <source>
        <dbReference type="EMBL" id="MDP9646532.1"/>
    </source>
</evidence>
<keyword evidence="9 12" id="KW-1133">Transmembrane helix</keyword>
<dbReference type="Proteomes" id="UP001229486">
    <property type="component" value="Unassembled WGS sequence"/>
</dbReference>
<dbReference type="InterPro" id="IPR053951">
    <property type="entry name" value="K_trans_N"/>
</dbReference>
<feature type="transmembrane region" description="Helical" evidence="12">
    <location>
        <begin position="47"/>
        <end position="70"/>
    </location>
</feature>
<comment type="caution">
    <text evidence="15">The sequence shown here is derived from an EMBL/GenBank/DDBJ whole genome shotgun (WGS) entry which is preliminary data.</text>
</comment>
<dbReference type="InterPro" id="IPR023051">
    <property type="entry name" value="Kup"/>
</dbReference>
<feature type="transmembrane region" description="Helical" evidence="12">
    <location>
        <begin position="142"/>
        <end position="160"/>
    </location>
</feature>
<dbReference type="HAMAP" id="MF_01522">
    <property type="entry name" value="Kup"/>
    <property type="match status" value="1"/>
</dbReference>
<keyword evidence="3 12" id="KW-0813">Transport</keyword>
<evidence type="ECO:0000259" key="13">
    <source>
        <dbReference type="Pfam" id="PF02705"/>
    </source>
</evidence>
<organism evidence="15 16">
    <name type="scientific">Paraburkholderia caledonica</name>
    <dbReference type="NCBI Taxonomy" id="134536"/>
    <lineage>
        <taxon>Bacteria</taxon>
        <taxon>Pseudomonadati</taxon>
        <taxon>Pseudomonadota</taxon>
        <taxon>Betaproteobacteria</taxon>
        <taxon>Burkholderiales</taxon>
        <taxon>Burkholderiaceae</taxon>
        <taxon>Paraburkholderia</taxon>
    </lineage>
</organism>
<dbReference type="PANTHER" id="PTHR30540">
    <property type="entry name" value="OSMOTIC STRESS POTASSIUM TRANSPORTER"/>
    <property type="match status" value="1"/>
</dbReference>
<feature type="domain" description="K+ potassium transporter integral membrane" evidence="13">
    <location>
        <begin position="13"/>
        <end position="466"/>
    </location>
</feature>
<evidence type="ECO:0000256" key="7">
    <source>
        <dbReference type="ARBA" id="ARBA00022847"/>
    </source>
</evidence>